<keyword evidence="2 6" id="KW-0645">Protease</keyword>
<evidence type="ECO:0000256" key="2">
    <source>
        <dbReference type="ARBA" id="ARBA00022670"/>
    </source>
</evidence>
<dbReference type="PRINTS" id="PR00723">
    <property type="entry name" value="SUBTILISIN"/>
</dbReference>
<dbReference type="GO" id="GO:0005576">
    <property type="term" value="C:extracellular region"/>
    <property type="evidence" value="ECO:0007669"/>
    <property type="project" value="UniProtKB-ARBA"/>
</dbReference>
<dbReference type="AlphaFoldDB" id="A0AB34FHS8"/>
<dbReference type="Pfam" id="PF00082">
    <property type="entry name" value="Peptidase_S8"/>
    <property type="match status" value="1"/>
</dbReference>
<feature type="active site" description="Charge relay system" evidence="6">
    <location>
        <position position="184"/>
    </location>
</feature>
<dbReference type="InterPro" id="IPR015500">
    <property type="entry name" value="Peptidase_S8_subtilisin-rel"/>
</dbReference>
<dbReference type="PANTHER" id="PTHR43806">
    <property type="entry name" value="PEPTIDASE S8"/>
    <property type="match status" value="1"/>
</dbReference>
<feature type="domain" description="Inhibitor I9" evidence="9">
    <location>
        <begin position="65"/>
        <end position="111"/>
    </location>
</feature>
<evidence type="ECO:0000256" key="5">
    <source>
        <dbReference type="ARBA" id="ARBA00022825"/>
    </source>
</evidence>
<keyword evidence="4 6" id="KW-0378">Hydrolase</keyword>
<evidence type="ECO:0000256" key="6">
    <source>
        <dbReference type="PROSITE-ProRule" id="PRU01240"/>
    </source>
</evidence>
<proteinExistence type="inferred from homology"/>
<dbReference type="Gene3D" id="3.40.50.200">
    <property type="entry name" value="Peptidase S8/S53 domain"/>
    <property type="match status" value="1"/>
</dbReference>
<protein>
    <submittedName>
        <fullName evidence="10">Proteinase T</fullName>
    </submittedName>
</protein>
<evidence type="ECO:0000256" key="3">
    <source>
        <dbReference type="ARBA" id="ARBA00022729"/>
    </source>
</evidence>
<evidence type="ECO:0000256" key="4">
    <source>
        <dbReference type="ARBA" id="ARBA00022801"/>
    </source>
</evidence>
<dbReference type="EMBL" id="JAQHRD010000008">
    <property type="protein sequence ID" value="KAJ6438567.1"/>
    <property type="molecule type" value="Genomic_DNA"/>
</dbReference>
<keyword evidence="3 7" id="KW-0732">Signal</keyword>
<evidence type="ECO:0000313" key="11">
    <source>
        <dbReference type="Proteomes" id="UP001163105"/>
    </source>
</evidence>
<feature type="domain" description="Peptidase S8/S53" evidence="8">
    <location>
        <begin position="151"/>
        <end position="353"/>
    </location>
</feature>
<dbReference type="InterPro" id="IPR010259">
    <property type="entry name" value="S8pro/Inhibitor_I9"/>
</dbReference>
<dbReference type="GO" id="GO:0006508">
    <property type="term" value="P:proteolysis"/>
    <property type="evidence" value="ECO:0007669"/>
    <property type="project" value="UniProtKB-KW"/>
</dbReference>
<dbReference type="InterPro" id="IPR000209">
    <property type="entry name" value="Peptidase_S8/S53_dom"/>
</dbReference>
<dbReference type="PROSITE" id="PS51892">
    <property type="entry name" value="SUBTILASE"/>
    <property type="match status" value="1"/>
</dbReference>
<dbReference type="InterPro" id="IPR023828">
    <property type="entry name" value="Peptidase_S8_Ser-AS"/>
</dbReference>
<keyword evidence="5 6" id="KW-0720">Serine protease</keyword>
<accession>A0AB34FHS8</accession>
<dbReference type="FunFam" id="3.40.50.200:FF:000014">
    <property type="entry name" value="Proteinase K"/>
    <property type="match status" value="1"/>
</dbReference>
<feature type="signal peptide" evidence="7">
    <location>
        <begin position="1"/>
        <end position="26"/>
    </location>
</feature>
<dbReference type="Gene3D" id="3.30.70.80">
    <property type="entry name" value="Peptidase S8 propeptide/proteinase inhibitor I9"/>
    <property type="match status" value="1"/>
</dbReference>
<dbReference type="InterPro" id="IPR050131">
    <property type="entry name" value="Peptidase_S8_subtilisin-like"/>
</dbReference>
<comment type="caution">
    <text evidence="10">The sequence shown here is derived from an EMBL/GenBank/DDBJ whole genome shotgun (WGS) entry which is preliminary data.</text>
</comment>
<gene>
    <name evidence="10" type="ORF">O9K51_09160</name>
</gene>
<evidence type="ECO:0000313" key="10">
    <source>
        <dbReference type="EMBL" id="KAJ6438567.1"/>
    </source>
</evidence>
<feature type="chain" id="PRO_5044186496" evidence="7">
    <location>
        <begin position="27"/>
        <end position="397"/>
    </location>
</feature>
<dbReference type="PROSITE" id="PS00137">
    <property type="entry name" value="SUBTILASE_HIS"/>
    <property type="match status" value="1"/>
</dbReference>
<dbReference type="Proteomes" id="UP001163105">
    <property type="component" value="Unassembled WGS sequence"/>
</dbReference>
<reference evidence="10" key="1">
    <citation type="submission" date="2023-01" db="EMBL/GenBank/DDBJ databases">
        <title>The growth and conidiation of Purpureocillium lavendulum are regulated by nitrogen source and histone H3K14 acetylation.</title>
        <authorList>
            <person name="Tang P."/>
            <person name="Han J."/>
            <person name="Zhang C."/>
            <person name="Tang P."/>
            <person name="Qi F."/>
            <person name="Zhang K."/>
            <person name="Liang L."/>
        </authorList>
    </citation>
    <scope>NUCLEOTIDE SEQUENCE</scope>
    <source>
        <strain evidence="10">YMF1.00683</strain>
    </source>
</reference>
<dbReference type="CDD" id="cd04077">
    <property type="entry name" value="Peptidases_S8_PCSK9_ProteinaseK_like"/>
    <property type="match status" value="1"/>
</dbReference>
<dbReference type="PANTHER" id="PTHR43806:SF58">
    <property type="entry name" value="ALKALINE PROTEASE 1-RELATED"/>
    <property type="match status" value="1"/>
</dbReference>
<feature type="active site" description="Charge relay system" evidence="6">
    <location>
        <position position="340"/>
    </location>
</feature>
<keyword evidence="11" id="KW-1185">Reference proteome</keyword>
<dbReference type="GO" id="GO:0004252">
    <property type="term" value="F:serine-type endopeptidase activity"/>
    <property type="evidence" value="ECO:0007669"/>
    <property type="project" value="UniProtKB-UniRule"/>
</dbReference>
<evidence type="ECO:0000256" key="7">
    <source>
        <dbReference type="SAM" id="SignalP"/>
    </source>
</evidence>
<sequence>MKLSALLPVLPLQAAALATQTPLTRGEEPAPLLVPRGAQLVPNQYIVKLRGDRGSDFSVAEDVPSSVGVEPKHRYGKLIKGFSATLTADELASLRDHPQVEFIEQDYVVSIAEYVSQHDATWGLARVSSRKPHATEYEYDSSGGEGTCAFVVDTGVKAEIPEFEGRAKMLKSFVDGEPEDGHGHGTHVGGTIGSKTYGVAKKTKIYGIKVLDNLGSGPWSRVIAGLEFIARYAGCKKKCPKGIVVNMSLTGGYSETVNTASKALVDAGIFVGVAAGNYGYDVKDFSPASEPSVCTVAASDMDDAMPDWSNFGALVDVFAPGVDINSTQIDGGTELGSGTSMASPHVVGLAAYLGALEGISGGGVCDRIKELATKDAITKVLSADTPNLLVFNGNPSG</sequence>
<evidence type="ECO:0000259" key="9">
    <source>
        <dbReference type="Pfam" id="PF05922"/>
    </source>
</evidence>
<comment type="similarity">
    <text evidence="1 6">Belongs to the peptidase S8 family.</text>
</comment>
<dbReference type="InterPro" id="IPR034193">
    <property type="entry name" value="PCSK9_ProteinaseK-like"/>
</dbReference>
<feature type="active site" description="Charge relay system" evidence="6">
    <location>
        <position position="153"/>
    </location>
</feature>
<dbReference type="SUPFAM" id="SSF54897">
    <property type="entry name" value="Protease propeptides/inhibitors"/>
    <property type="match status" value="1"/>
</dbReference>
<dbReference type="InterPro" id="IPR037045">
    <property type="entry name" value="S8pro/Inhibitor_I9_sf"/>
</dbReference>
<dbReference type="Pfam" id="PF05922">
    <property type="entry name" value="Inhibitor_I9"/>
    <property type="match status" value="1"/>
</dbReference>
<organism evidence="10 11">
    <name type="scientific">Purpureocillium lavendulum</name>
    <dbReference type="NCBI Taxonomy" id="1247861"/>
    <lineage>
        <taxon>Eukaryota</taxon>
        <taxon>Fungi</taxon>
        <taxon>Dikarya</taxon>
        <taxon>Ascomycota</taxon>
        <taxon>Pezizomycotina</taxon>
        <taxon>Sordariomycetes</taxon>
        <taxon>Hypocreomycetidae</taxon>
        <taxon>Hypocreales</taxon>
        <taxon>Ophiocordycipitaceae</taxon>
        <taxon>Purpureocillium</taxon>
    </lineage>
</organism>
<name>A0AB34FHS8_9HYPO</name>
<dbReference type="InterPro" id="IPR022398">
    <property type="entry name" value="Peptidase_S8_His-AS"/>
</dbReference>
<dbReference type="InterPro" id="IPR036852">
    <property type="entry name" value="Peptidase_S8/S53_dom_sf"/>
</dbReference>
<dbReference type="PROSITE" id="PS00138">
    <property type="entry name" value="SUBTILASE_SER"/>
    <property type="match status" value="1"/>
</dbReference>
<evidence type="ECO:0000259" key="8">
    <source>
        <dbReference type="Pfam" id="PF00082"/>
    </source>
</evidence>
<evidence type="ECO:0000256" key="1">
    <source>
        <dbReference type="ARBA" id="ARBA00011073"/>
    </source>
</evidence>
<dbReference type="SUPFAM" id="SSF52743">
    <property type="entry name" value="Subtilisin-like"/>
    <property type="match status" value="1"/>
</dbReference>